<keyword evidence="2" id="KW-0378">Hydrolase</keyword>
<dbReference type="PANTHER" id="PTHR11614">
    <property type="entry name" value="PHOSPHOLIPASE-RELATED"/>
    <property type="match status" value="1"/>
</dbReference>
<organism evidence="2">
    <name type="scientific">[Clostridium] nexile</name>
    <dbReference type="NCBI Taxonomy" id="29361"/>
    <lineage>
        <taxon>Bacteria</taxon>
        <taxon>Bacillati</taxon>
        <taxon>Bacillota</taxon>
        <taxon>Clostridia</taxon>
        <taxon>Lachnospirales</taxon>
        <taxon>Lachnospiraceae</taxon>
        <taxon>Tyzzerella</taxon>
    </lineage>
</organism>
<dbReference type="EC" id="3.1.1.-" evidence="2"/>
<dbReference type="Pfam" id="PF12146">
    <property type="entry name" value="Hydrolase_4"/>
    <property type="match status" value="1"/>
</dbReference>
<dbReference type="EMBL" id="CACRTG010000028">
    <property type="protein sequence ID" value="VYT30294.1"/>
    <property type="molecule type" value="Genomic_DNA"/>
</dbReference>
<dbReference type="InterPro" id="IPR029058">
    <property type="entry name" value="AB_hydrolase_fold"/>
</dbReference>
<dbReference type="InterPro" id="IPR022742">
    <property type="entry name" value="Hydrolase_4"/>
</dbReference>
<dbReference type="GO" id="GO:0016787">
    <property type="term" value="F:hydrolase activity"/>
    <property type="evidence" value="ECO:0007669"/>
    <property type="project" value="UniProtKB-KW"/>
</dbReference>
<accession>A0A6N2VIV7</accession>
<reference evidence="2" key="1">
    <citation type="submission" date="2019-11" db="EMBL/GenBank/DDBJ databases">
        <authorList>
            <person name="Feng L."/>
        </authorList>
    </citation>
    <scope>NUCLEOTIDE SEQUENCE</scope>
    <source>
        <strain evidence="2">CnexileLFYP112</strain>
    </source>
</reference>
<evidence type="ECO:0000259" key="1">
    <source>
        <dbReference type="Pfam" id="PF12146"/>
    </source>
</evidence>
<dbReference type="InterPro" id="IPR051044">
    <property type="entry name" value="MAG_DAG_Lipase"/>
</dbReference>
<feature type="domain" description="Serine aminopeptidase S33" evidence="1">
    <location>
        <begin position="49"/>
        <end position="304"/>
    </location>
</feature>
<dbReference type="AlphaFoldDB" id="A0A6N2VIV7"/>
<dbReference type="SUPFAM" id="SSF53474">
    <property type="entry name" value="alpha/beta-Hydrolases"/>
    <property type="match status" value="1"/>
</dbReference>
<sequence>MKNGILKEQDYQEQMEHVVEPYLHSKERELWLEREHGKQIYVRCYQAKKARGVVLISHGFTETSEKYKELIYYFLRGGYHVYIPEHCGHGRSYRLVEDPSLVHVDSYKRYVADLLFVARTAKKEHKNLKLYLFGHSMGGGIAAAAVAAKPKLFERLVLSSPMIRPLSGKVPWHDARTIATAFCKAGQAKQYVAGQKPYSGPRRFENSSSTSRVRYEYYRAKKEKEPLFQMNAASYGWLHAAACLNRDLQRDGVRRIRIPVILFQSEHDHLVSKKEQVRFILKLNQNGNTYAKLVRVPGTRHEIWGADEKILRGYLGMIFRFLSGQK</sequence>
<protein>
    <submittedName>
        <fullName evidence="2">Phospholipase YtpA</fullName>
        <ecNumber evidence="2">3.1.1.-</ecNumber>
    </submittedName>
</protein>
<evidence type="ECO:0000313" key="2">
    <source>
        <dbReference type="EMBL" id="VYT30294.1"/>
    </source>
</evidence>
<gene>
    <name evidence="2" type="primary">ytpA</name>
    <name evidence="2" type="ORF">CNLFYP112_02757</name>
</gene>
<dbReference type="Gene3D" id="3.40.50.1820">
    <property type="entry name" value="alpha/beta hydrolase"/>
    <property type="match status" value="1"/>
</dbReference>
<name>A0A6N2VIV7_9FIRM</name>
<proteinExistence type="predicted"/>